<name>E0NSX9_9BACT</name>
<dbReference type="HOGENOM" id="CLU_2586796_0_0_10"/>
<dbReference type="EMBL" id="AEEI01000043">
    <property type="protein sequence ID" value="EFM01843.1"/>
    <property type="molecule type" value="Genomic_DNA"/>
</dbReference>
<reference evidence="1" key="1">
    <citation type="submission" date="2010-07" db="EMBL/GenBank/DDBJ databases">
        <authorList>
            <person name="Muzny D."/>
            <person name="Qin X."/>
            <person name="Deng J."/>
            <person name="Jiang H."/>
            <person name="Liu Y."/>
            <person name="Qu J."/>
            <person name="Song X.-Z."/>
            <person name="Zhang L."/>
            <person name="Thornton R."/>
            <person name="Coyle M."/>
            <person name="Francisco L."/>
            <person name="Jackson L."/>
            <person name="Javaid M."/>
            <person name="Korchina V."/>
            <person name="Kovar C."/>
            <person name="Mata R."/>
            <person name="Mathew T."/>
            <person name="Ngo R."/>
            <person name="Nguyen L."/>
            <person name="Nguyen N."/>
            <person name="Okwuonu G."/>
            <person name="Ongeri F."/>
            <person name="Pham C."/>
            <person name="Simmons D."/>
            <person name="Wilczek-Boney K."/>
            <person name="Hale W."/>
            <person name="Jakkamsetti A."/>
            <person name="Pham P."/>
            <person name="Ruth R."/>
            <person name="San Lucas F."/>
            <person name="Warren J."/>
            <person name="Zhang J."/>
            <person name="Zhao Z."/>
            <person name="Zhou C."/>
            <person name="Zhu D."/>
            <person name="Lee S."/>
            <person name="Bess C."/>
            <person name="Blankenburg K."/>
            <person name="Forbes L."/>
            <person name="Fu Q."/>
            <person name="Gubbala S."/>
            <person name="Hirani K."/>
            <person name="Jayaseelan J.C."/>
            <person name="Lara F."/>
            <person name="Munidasa M."/>
            <person name="Palculict T."/>
            <person name="Patil S."/>
            <person name="Pu L.-L."/>
            <person name="Saada N."/>
            <person name="Tang L."/>
            <person name="Weissenberger G."/>
            <person name="Zhu Y."/>
            <person name="Hemphill L."/>
            <person name="Shang Y."/>
            <person name="Youmans B."/>
            <person name="Ayvaz T."/>
            <person name="Ross M."/>
            <person name="Santibanez J."/>
            <person name="Aqrawi P."/>
            <person name="Gross S."/>
            <person name="Joshi V."/>
            <person name="Fowler G."/>
            <person name="Nazareth L."/>
            <person name="Reid J."/>
            <person name="Worley K."/>
            <person name="Petrosino J."/>
            <person name="Highlander S."/>
            <person name="Gibbs R."/>
        </authorList>
    </citation>
    <scope>NUCLEOTIDE SEQUENCE [LARGE SCALE GENOMIC DNA]</scope>
    <source>
        <strain evidence="1">DSM 16973</strain>
    </source>
</reference>
<comment type="caution">
    <text evidence="1">The sequence shown here is derived from an EMBL/GenBank/DDBJ whole genome shotgun (WGS) entry which is preliminary data.</text>
</comment>
<sequence length="80" mass="9479">MKSYQWKTPFKEISAQDNLHHRQKEENCRISFAVRKNMFIFAMWFVETTHDASLPTGSRLQPETVRKGVPQPYDKILILI</sequence>
<organism evidence="1 2">
    <name type="scientific">Hoylesella marshii DSM 16973 = JCM 13450</name>
    <dbReference type="NCBI Taxonomy" id="862515"/>
    <lineage>
        <taxon>Bacteria</taxon>
        <taxon>Pseudomonadati</taxon>
        <taxon>Bacteroidota</taxon>
        <taxon>Bacteroidia</taxon>
        <taxon>Bacteroidales</taxon>
        <taxon>Prevotellaceae</taxon>
        <taxon>Hoylesella</taxon>
    </lineage>
</organism>
<evidence type="ECO:0000313" key="2">
    <source>
        <dbReference type="Proteomes" id="UP000004394"/>
    </source>
</evidence>
<gene>
    <name evidence="1" type="ORF">HMPREF0658_1331</name>
</gene>
<dbReference type="Proteomes" id="UP000004394">
    <property type="component" value="Unassembled WGS sequence"/>
</dbReference>
<dbReference type="BioCyc" id="PMAR862515-HMP:GMOO-1354-MONOMER"/>
<proteinExistence type="predicted"/>
<accession>E0NSX9</accession>
<protein>
    <submittedName>
        <fullName evidence="1">Uncharacterized protein</fullName>
    </submittedName>
</protein>
<dbReference type="AlphaFoldDB" id="E0NSX9"/>
<keyword evidence="2" id="KW-1185">Reference proteome</keyword>
<evidence type="ECO:0000313" key="1">
    <source>
        <dbReference type="EMBL" id="EFM01843.1"/>
    </source>
</evidence>